<proteinExistence type="predicted"/>
<dbReference type="OrthoDB" id="6109at2759"/>
<accession>A0A4C1ZUE0</accession>
<sequence>MLSFGGNTNRHLLKEIELSSANRPLFQIGCFSHEIDQTVNETSNATSNKVALNVQRSWGGGIERDSKSECMALERMRVVYLLQSSASVSHE</sequence>
<dbReference type="Proteomes" id="UP000299102">
    <property type="component" value="Unassembled WGS sequence"/>
</dbReference>
<reference evidence="1 2" key="1">
    <citation type="journal article" date="2019" name="Commun. Biol.">
        <title>The bagworm genome reveals a unique fibroin gene that provides high tensile strength.</title>
        <authorList>
            <person name="Kono N."/>
            <person name="Nakamura H."/>
            <person name="Ohtoshi R."/>
            <person name="Tomita M."/>
            <person name="Numata K."/>
            <person name="Arakawa K."/>
        </authorList>
    </citation>
    <scope>NUCLEOTIDE SEQUENCE [LARGE SCALE GENOMIC DNA]</scope>
</reference>
<protein>
    <submittedName>
        <fullName evidence="1">Uncharacterized protein</fullName>
    </submittedName>
</protein>
<organism evidence="1 2">
    <name type="scientific">Eumeta variegata</name>
    <name type="common">Bagworm moth</name>
    <name type="synonym">Eumeta japonica</name>
    <dbReference type="NCBI Taxonomy" id="151549"/>
    <lineage>
        <taxon>Eukaryota</taxon>
        <taxon>Metazoa</taxon>
        <taxon>Ecdysozoa</taxon>
        <taxon>Arthropoda</taxon>
        <taxon>Hexapoda</taxon>
        <taxon>Insecta</taxon>
        <taxon>Pterygota</taxon>
        <taxon>Neoptera</taxon>
        <taxon>Endopterygota</taxon>
        <taxon>Lepidoptera</taxon>
        <taxon>Glossata</taxon>
        <taxon>Ditrysia</taxon>
        <taxon>Tineoidea</taxon>
        <taxon>Psychidae</taxon>
        <taxon>Oiketicinae</taxon>
        <taxon>Eumeta</taxon>
    </lineage>
</organism>
<evidence type="ECO:0000313" key="2">
    <source>
        <dbReference type="Proteomes" id="UP000299102"/>
    </source>
</evidence>
<gene>
    <name evidence="1" type="ORF">EVAR_49731_1</name>
</gene>
<dbReference type="AlphaFoldDB" id="A0A4C1ZUE0"/>
<evidence type="ECO:0000313" key="1">
    <source>
        <dbReference type="EMBL" id="GBP90207.1"/>
    </source>
</evidence>
<comment type="caution">
    <text evidence="1">The sequence shown here is derived from an EMBL/GenBank/DDBJ whole genome shotgun (WGS) entry which is preliminary data.</text>
</comment>
<keyword evidence="2" id="KW-1185">Reference proteome</keyword>
<name>A0A4C1ZUE0_EUMVA</name>
<dbReference type="EMBL" id="BGZK01002066">
    <property type="protein sequence ID" value="GBP90207.1"/>
    <property type="molecule type" value="Genomic_DNA"/>
</dbReference>